<dbReference type="AlphaFoldDB" id="A0A1D8GH43"/>
<dbReference type="Gene3D" id="2.60.120.10">
    <property type="entry name" value="Jelly Rolls"/>
    <property type="match status" value="1"/>
</dbReference>
<dbReference type="PANTHER" id="PTHR37694:SF1">
    <property type="entry name" value="SLR8022 PROTEIN"/>
    <property type="match status" value="1"/>
</dbReference>
<dbReference type="RefSeq" id="WP_069976744.1">
    <property type="nucleotide sequence ID" value="NZ_CP017269.1"/>
</dbReference>
<feature type="domain" description="Cupin type-2" evidence="1">
    <location>
        <begin position="33"/>
        <end position="100"/>
    </location>
</feature>
<evidence type="ECO:0000313" key="3">
    <source>
        <dbReference type="Proteomes" id="UP000095743"/>
    </source>
</evidence>
<sequence length="117" mass="13052">MKIEKIVERIVYSDSTFTKRVLFSEEKVLNFVLNMRSGQEIPPHQHEDSDLILHVMAGGAELTVDGKIQDIVAGDVIYCEGHETFSLKNNTGVDMSCFVVLAPRPGLKIYADEIGNQ</sequence>
<evidence type="ECO:0000313" key="2">
    <source>
        <dbReference type="EMBL" id="AOT70229.1"/>
    </source>
</evidence>
<dbReference type="Proteomes" id="UP000095743">
    <property type="component" value="Chromosome"/>
</dbReference>
<reference evidence="2 3" key="1">
    <citation type="submission" date="2016-09" db="EMBL/GenBank/DDBJ databases">
        <title>Genomic analysis reveals versatility of anaerobic energy metabolism of Geosporobacter ferrireducens IRF9 of phylum Firmicutes.</title>
        <authorList>
            <person name="Kim S.-J."/>
        </authorList>
    </citation>
    <scope>NUCLEOTIDE SEQUENCE [LARGE SCALE GENOMIC DNA]</scope>
    <source>
        <strain evidence="2 3">IRF9</strain>
    </source>
</reference>
<gene>
    <name evidence="2" type="ORF">Gferi_11860</name>
</gene>
<dbReference type="Pfam" id="PF07883">
    <property type="entry name" value="Cupin_2"/>
    <property type="match status" value="1"/>
</dbReference>
<dbReference type="InterPro" id="IPR011051">
    <property type="entry name" value="RmlC_Cupin_sf"/>
</dbReference>
<dbReference type="OrthoDB" id="6311549at2"/>
<accession>A0A1D8GH43</accession>
<keyword evidence="3" id="KW-1185">Reference proteome</keyword>
<dbReference type="InterPro" id="IPR013096">
    <property type="entry name" value="Cupin_2"/>
</dbReference>
<proteinExistence type="predicted"/>
<dbReference type="EMBL" id="CP017269">
    <property type="protein sequence ID" value="AOT70229.1"/>
    <property type="molecule type" value="Genomic_DNA"/>
</dbReference>
<dbReference type="SUPFAM" id="SSF51182">
    <property type="entry name" value="RmlC-like cupins"/>
    <property type="match status" value="1"/>
</dbReference>
<dbReference type="InterPro" id="IPR014710">
    <property type="entry name" value="RmlC-like_jellyroll"/>
</dbReference>
<name>A0A1D8GH43_9FIRM</name>
<dbReference type="KEGG" id="gfe:Gferi_11860"/>
<protein>
    <submittedName>
        <fullName evidence="2">Cupin</fullName>
    </submittedName>
</protein>
<organism evidence="2 3">
    <name type="scientific">Geosporobacter ferrireducens</name>
    <dbReference type="NCBI Taxonomy" id="1424294"/>
    <lineage>
        <taxon>Bacteria</taxon>
        <taxon>Bacillati</taxon>
        <taxon>Bacillota</taxon>
        <taxon>Clostridia</taxon>
        <taxon>Peptostreptococcales</taxon>
        <taxon>Thermotaleaceae</taxon>
        <taxon>Geosporobacter</taxon>
    </lineage>
</organism>
<evidence type="ECO:0000259" key="1">
    <source>
        <dbReference type="Pfam" id="PF07883"/>
    </source>
</evidence>
<dbReference type="PANTHER" id="PTHR37694">
    <property type="entry name" value="SLR8022 PROTEIN"/>
    <property type="match status" value="1"/>
</dbReference>